<dbReference type="InterPro" id="IPR032675">
    <property type="entry name" value="LRR_dom_sf"/>
</dbReference>
<sequence length="313" mass="37196">MDVKPYLQQEMYELGNGNVNFCSFDFSQISIDDYYPFFKGLPNFIYKKVEKVNFNTKLYHEYDDNDKEMSEEDQNYILNSIKTQKRKYPHYLFKILNSTLPRSTKLSSLVIDGIRIPTSYFDDFVKAASKCRTLRVLKIEDSPLSTEQFLKILKQWSPYHFKVLSFKKDHLNPTDVYKSITNYLKQPSTGKTWKLEVFSVDDNDFSSSQLSNIKKLINNQINPQNDNSNISSKRNRTSPKVQEEPQSHKKSKRSNRFSNDEKESEEQSQLEEEEEEEDFGEEEEEFGEEEEEEEEEFEEEEEEEEEEAYDENE</sequence>
<proteinExistence type="predicted"/>
<dbReference type="SUPFAM" id="SSF52047">
    <property type="entry name" value="RNI-like"/>
    <property type="match status" value="1"/>
</dbReference>
<feature type="compositionally biased region" description="Acidic residues" evidence="1">
    <location>
        <begin position="262"/>
        <end position="313"/>
    </location>
</feature>
<reference evidence="2 3" key="1">
    <citation type="submission" date="2024-04" db="EMBL/GenBank/DDBJ databases">
        <title>Tritrichomonas musculus Genome.</title>
        <authorList>
            <person name="Alves-Ferreira E."/>
            <person name="Grigg M."/>
            <person name="Lorenzi H."/>
            <person name="Galac M."/>
        </authorList>
    </citation>
    <scope>NUCLEOTIDE SEQUENCE [LARGE SCALE GENOMIC DNA]</scope>
    <source>
        <strain evidence="2 3">EAF2021</strain>
    </source>
</reference>
<comment type="caution">
    <text evidence="2">The sequence shown here is derived from an EMBL/GenBank/DDBJ whole genome shotgun (WGS) entry which is preliminary data.</text>
</comment>
<accession>A0ABR2HHG5</accession>
<feature type="region of interest" description="Disordered" evidence="1">
    <location>
        <begin position="217"/>
        <end position="313"/>
    </location>
</feature>
<evidence type="ECO:0000313" key="2">
    <source>
        <dbReference type="EMBL" id="KAK8846164.1"/>
    </source>
</evidence>
<evidence type="ECO:0000313" key="3">
    <source>
        <dbReference type="Proteomes" id="UP001470230"/>
    </source>
</evidence>
<protein>
    <submittedName>
        <fullName evidence="2">Uncharacterized protein</fullName>
    </submittedName>
</protein>
<dbReference type="Gene3D" id="3.80.10.10">
    <property type="entry name" value="Ribonuclease Inhibitor"/>
    <property type="match status" value="1"/>
</dbReference>
<name>A0ABR2HHG5_9EUKA</name>
<dbReference type="EMBL" id="JAPFFF010000029">
    <property type="protein sequence ID" value="KAK8846164.1"/>
    <property type="molecule type" value="Genomic_DNA"/>
</dbReference>
<organism evidence="2 3">
    <name type="scientific">Tritrichomonas musculus</name>
    <dbReference type="NCBI Taxonomy" id="1915356"/>
    <lineage>
        <taxon>Eukaryota</taxon>
        <taxon>Metamonada</taxon>
        <taxon>Parabasalia</taxon>
        <taxon>Tritrichomonadida</taxon>
        <taxon>Tritrichomonadidae</taxon>
        <taxon>Tritrichomonas</taxon>
    </lineage>
</organism>
<keyword evidence="3" id="KW-1185">Reference proteome</keyword>
<evidence type="ECO:0000256" key="1">
    <source>
        <dbReference type="SAM" id="MobiDB-lite"/>
    </source>
</evidence>
<dbReference type="Proteomes" id="UP001470230">
    <property type="component" value="Unassembled WGS sequence"/>
</dbReference>
<gene>
    <name evidence="2" type="ORF">M9Y10_020170</name>
</gene>
<feature type="compositionally biased region" description="Low complexity" evidence="1">
    <location>
        <begin position="217"/>
        <end position="232"/>
    </location>
</feature>